<reference evidence="1" key="1">
    <citation type="submission" date="2012-09" db="EMBL/GenBank/DDBJ databases">
        <authorList>
            <person name="Martin A.A."/>
        </authorList>
    </citation>
    <scope>NUCLEOTIDE SEQUENCE</scope>
</reference>
<accession>A0A0K0DJT6</accession>
<name>A0A0K0DJT6_ANGCA</name>
<dbReference type="AlphaFoldDB" id="A0A0K0DJT6"/>
<protein>
    <submittedName>
        <fullName evidence="2">DEK_C domain-containing protein</fullName>
    </submittedName>
</protein>
<dbReference type="Proteomes" id="UP000035642">
    <property type="component" value="Unassembled WGS sequence"/>
</dbReference>
<organism evidence="1 2">
    <name type="scientific">Angiostrongylus cantonensis</name>
    <name type="common">Rat lungworm</name>
    <dbReference type="NCBI Taxonomy" id="6313"/>
    <lineage>
        <taxon>Eukaryota</taxon>
        <taxon>Metazoa</taxon>
        <taxon>Ecdysozoa</taxon>
        <taxon>Nematoda</taxon>
        <taxon>Chromadorea</taxon>
        <taxon>Rhabditida</taxon>
        <taxon>Rhabditina</taxon>
        <taxon>Rhabditomorpha</taxon>
        <taxon>Strongyloidea</taxon>
        <taxon>Metastrongylidae</taxon>
        <taxon>Angiostrongylus</taxon>
    </lineage>
</organism>
<evidence type="ECO:0000313" key="1">
    <source>
        <dbReference type="Proteomes" id="UP000035642"/>
    </source>
</evidence>
<keyword evidence="1" id="KW-1185">Reference proteome</keyword>
<dbReference type="STRING" id="6313.A0A0K0DJT6"/>
<reference evidence="2" key="2">
    <citation type="submission" date="2017-02" db="UniProtKB">
        <authorList>
            <consortium name="WormBaseParasite"/>
        </authorList>
    </citation>
    <scope>IDENTIFICATION</scope>
</reference>
<dbReference type="WBParaSite" id="ACAC_0001170701-mRNA-1">
    <property type="protein sequence ID" value="ACAC_0001170701-mRNA-1"/>
    <property type="gene ID" value="ACAC_0001170701"/>
</dbReference>
<evidence type="ECO:0000313" key="2">
    <source>
        <dbReference type="WBParaSite" id="ACAC_0001170701-mRNA-1"/>
    </source>
</evidence>
<sequence>MYLICDDPTLRQDILRTLGFSDDKLSGKVFNLFPVLPTIGDLVVAVEDLSDKNLHSAIKYFLANAEKMLKLAVLKRCWTDGETDRLDEIVRTELQQAHEGNQCALENQLPDGTWKTERMEQLKRWRTIPSINYSTFVVDDNLKTSLNSYIDIMTRSCVDGQTNQTTVLHWTLTPLDAEVQLIIRVSFPLAGPDQSTFMDIRKSLHGYFDSAYEWTHGVLLTSDLVRLHVERVQATVIELAARICVDELEEEQVASPTKLLWPFLSVVLRNTLDHLNRHEYLQYTLIPYGTCFFEPPLQARVFDLTVFMATAKTYDCLHYSFSYDVAVCPFLYLAITNVLPDGAFASFSQLLALEAPRPQRPQVNSVLLSSQTSLVPICRSRRDGRLGGPWAHRSIPRACYSGTSNHCATRPLTSYVRTTSIM</sequence>
<proteinExistence type="predicted"/>